<reference evidence="2" key="1">
    <citation type="submission" date="2020-09" db="EMBL/GenBank/DDBJ databases">
        <title>Sphingomonas sp., a new species isolated from pork steak.</title>
        <authorList>
            <person name="Heidler von Heilborn D."/>
        </authorList>
    </citation>
    <scope>NUCLEOTIDE SEQUENCE [LARGE SCALE GENOMIC DNA]</scope>
    <source>
        <plasmid evidence="2">punnamed1</plasmid>
    </source>
</reference>
<organism evidence="1 2">
    <name type="scientific">Sphingomonas aliaeris</name>
    <dbReference type="NCBI Taxonomy" id="2759526"/>
    <lineage>
        <taxon>Bacteria</taxon>
        <taxon>Pseudomonadati</taxon>
        <taxon>Pseudomonadota</taxon>
        <taxon>Alphaproteobacteria</taxon>
        <taxon>Sphingomonadales</taxon>
        <taxon>Sphingomonadaceae</taxon>
        <taxon>Sphingomonas</taxon>
    </lineage>
</organism>
<accession>A0A974NYY2</accession>
<dbReference type="EMBL" id="CP061036">
    <property type="protein sequence ID" value="QQV79368.1"/>
    <property type="molecule type" value="Genomic_DNA"/>
</dbReference>
<evidence type="ECO:0000313" key="1">
    <source>
        <dbReference type="EMBL" id="QQV79368.1"/>
    </source>
</evidence>
<dbReference type="Proteomes" id="UP000595894">
    <property type="component" value="Plasmid punnamed1"/>
</dbReference>
<keyword evidence="1" id="KW-0614">Plasmid</keyword>
<dbReference type="KEGG" id="sari:H5J25_18960"/>
<gene>
    <name evidence="1" type="ORF">H5J25_18960</name>
</gene>
<dbReference type="AlphaFoldDB" id="A0A974NYY2"/>
<keyword evidence="2" id="KW-1185">Reference proteome</keyword>
<evidence type="ECO:0000313" key="2">
    <source>
        <dbReference type="Proteomes" id="UP000595894"/>
    </source>
</evidence>
<protein>
    <submittedName>
        <fullName evidence="1">Uncharacterized protein</fullName>
    </submittedName>
</protein>
<proteinExistence type="predicted"/>
<geneLocation type="plasmid" evidence="1 2">
    <name>punnamed1</name>
</geneLocation>
<sequence length="69" mass="7671">MIALHDHSPLSAKRRTLCSRENAQRVAARMMDDGLDCVSILRTSNPLQPLRVVAESVDGPEVELEMRLA</sequence>
<name>A0A974NYY2_9SPHN</name>